<dbReference type="Ensembl" id="ENST00000470743.5">
    <property type="protein sequence ID" value="ENSP00000482902.2"/>
    <property type="gene ID" value="ENSG00000143252.17"/>
</dbReference>
<dbReference type="UCSC" id="uc057mrv.1">
    <property type="organism name" value="human"/>
</dbReference>
<reference evidence="1 2" key="2">
    <citation type="journal article" date="2004" name="Nature">
        <title>Finishing the euchromatic sequence of the human genome.</title>
        <authorList>
            <consortium name="International Human Genome Sequencing Consortium"/>
        </authorList>
    </citation>
    <scope>NUCLEOTIDE SEQUENCE [LARGE SCALE GENOMIC DNA]</scope>
</reference>
<dbReference type="ChiTaRS" id="SDHC">
    <property type="organism name" value="human"/>
</dbReference>
<dbReference type="OrthoDB" id="588261at2759"/>
<name>A0A087WZU7_HUMAN</name>
<dbReference type="Bgee" id="ENSG00000143252">
    <property type="expression patterns" value="Expressed in islet of Langerhans and 100 other cell types or tissues"/>
</dbReference>
<dbReference type="Ensembl" id="ENST00000470743.5">
    <property type="protein sequence ID" value="ENSP00000482902.2"/>
    <property type="gene ID" value="ENSG00000143252.18"/>
</dbReference>
<reference evidence="1" key="5">
    <citation type="submission" date="2025-09" db="UniProtKB">
        <authorList>
            <consortium name="Ensembl"/>
        </authorList>
    </citation>
    <scope>IDENTIFICATION</scope>
</reference>
<dbReference type="AlphaFoldDB" id="A0A087WZU7"/>
<reference evidence="1 2" key="3">
    <citation type="journal article" date="2006" name="Nature">
        <title>The DNA sequence and biological annotation of human chromosome 1.</title>
        <authorList>
            <person name="Gregory S.G."/>
            <person name="Barlow K.F."/>
            <person name="McLay K.E."/>
            <person name="Kaul R."/>
            <person name="Swarbreck D."/>
            <person name="Dunham A."/>
            <person name="Scott C.E."/>
            <person name="Howe K.L."/>
            <person name="Woodfine K."/>
            <person name="Spencer C.C."/>
            <person name="Jones M.C."/>
            <person name="Gillson C."/>
            <person name="Searle S."/>
            <person name="Zhou Y."/>
            <person name="Kokocinski F."/>
            <person name="McDonald L."/>
            <person name="Evans R."/>
            <person name="Phillips K."/>
            <person name="Atkinson A."/>
            <person name="Cooper R."/>
            <person name="Jones C."/>
            <person name="Hall R.E."/>
            <person name="Andrews T.D."/>
            <person name="Lloyd C."/>
            <person name="Ainscough R."/>
            <person name="Almeida J.P."/>
            <person name="Ambrose K.D."/>
            <person name="Anderson F."/>
            <person name="Andrew R.W."/>
            <person name="Ashwell R.I."/>
            <person name="Aubin K."/>
            <person name="Babbage A.K."/>
            <person name="Bagguley C.L."/>
            <person name="Bailey J."/>
            <person name="Beasley H."/>
            <person name="Bethel G."/>
            <person name="Bird C.P."/>
            <person name="Bray-Allen S."/>
            <person name="Brown J.Y."/>
            <person name="Brown A.J."/>
            <person name="Buckley D."/>
            <person name="Burton J."/>
            <person name="Bye J."/>
            <person name="Carder C."/>
            <person name="Chapman J.C."/>
            <person name="Clark S.Y."/>
            <person name="Clarke G."/>
            <person name="Clee C."/>
            <person name="Cobley V."/>
            <person name="Collier R.E."/>
            <person name="Corby N."/>
            <person name="Coville G.J."/>
            <person name="Davies J."/>
            <person name="Deadman R."/>
            <person name="Dunn M."/>
            <person name="Earthrowl M."/>
            <person name="Ellington A.G."/>
            <person name="Errington H."/>
            <person name="Frankish A."/>
            <person name="Frankland J."/>
            <person name="French L."/>
            <person name="Garner P."/>
            <person name="Garnett J."/>
            <person name="Gay L."/>
            <person name="Ghori M.R."/>
            <person name="Gibson R."/>
            <person name="Gilby L.M."/>
            <person name="Gillett W."/>
            <person name="Glithero R.J."/>
            <person name="Grafham D.V."/>
            <person name="Griffiths C."/>
            <person name="Griffiths-Jones S."/>
            <person name="Grocock R."/>
            <person name="Hammond S."/>
            <person name="Harrison E.S."/>
            <person name="Hart E."/>
            <person name="Haugen E."/>
            <person name="Heath P.D."/>
            <person name="Holmes S."/>
            <person name="Holt K."/>
            <person name="Howden P.J."/>
            <person name="Hunt A.R."/>
            <person name="Hunt S.E."/>
            <person name="Hunter G."/>
            <person name="Isherwood J."/>
            <person name="James R."/>
            <person name="Johnson C."/>
            <person name="Johnson D."/>
            <person name="Joy A."/>
            <person name="Kay M."/>
            <person name="Kershaw J.K."/>
            <person name="Kibukawa M."/>
            <person name="Kimberley A.M."/>
            <person name="King A."/>
            <person name="Knights A.J."/>
            <person name="Lad H."/>
            <person name="Laird G."/>
            <person name="Lawlor S."/>
            <person name="Leongamornlert D.A."/>
            <person name="Lloyd D.M."/>
            <person name="Loveland J."/>
            <person name="Lovell J."/>
            <person name="Lush M.J."/>
            <person name="Lyne R."/>
            <person name="Martin S."/>
            <person name="Mashreghi-Mohammadi M."/>
            <person name="Matthews L."/>
            <person name="Matthews N.S."/>
            <person name="McLaren S."/>
            <person name="Milne S."/>
            <person name="Mistry S."/>
            <person name="Moore M.J."/>
            <person name="Nickerson T."/>
            <person name="O'Dell C.N."/>
            <person name="Oliver K."/>
            <person name="Palmeiri A."/>
            <person name="Palmer S.A."/>
            <person name="Parker A."/>
            <person name="Patel D."/>
            <person name="Pearce A.V."/>
            <person name="Peck A.I."/>
            <person name="Pelan S."/>
            <person name="Phelps K."/>
            <person name="Phillimore B.J."/>
            <person name="Plumb R."/>
            <person name="Rajan J."/>
            <person name="Raymond C."/>
            <person name="Rouse G."/>
            <person name="Saenphimmachak C."/>
            <person name="Sehra H.K."/>
            <person name="Sheridan E."/>
            <person name="Shownkeen R."/>
            <person name="Sims S."/>
            <person name="Skuce C.D."/>
            <person name="Smith M."/>
            <person name="Steward C."/>
            <person name="Subramanian S."/>
            <person name="Sycamore N."/>
            <person name="Tracey A."/>
            <person name="Tromans A."/>
            <person name="Van Helmond Z."/>
            <person name="Wall M."/>
            <person name="Wallis J.M."/>
            <person name="White S."/>
            <person name="Whitehead S.L."/>
            <person name="Wilkinson J.E."/>
            <person name="Willey D.L."/>
            <person name="Williams H."/>
            <person name="Wilming L."/>
            <person name="Wray P.W."/>
            <person name="Wu Z."/>
            <person name="Coulson A."/>
            <person name="Vaudin M."/>
            <person name="Sulston J.E."/>
            <person name="Durbin R."/>
            <person name="Hubbard T."/>
            <person name="Wooster R."/>
            <person name="Dunham I."/>
            <person name="Carter N.P."/>
            <person name="McVean G."/>
            <person name="Ross M.T."/>
            <person name="Harrow J."/>
            <person name="Olson M.V."/>
            <person name="Beck S."/>
            <person name="Rogers J."/>
            <person name="Bentley D.R."/>
            <person name="Banerjee R."/>
            <person name="Bryant S.P."/>
            <person name="Burford D.C."/>
            <person name="Burrill W.D."/>
            <person name="Clegg S.M."/>
            <person name="Dhami P."/>
            <person name="Dovey O."/>
            <person name="Faulkner L.M."/>
            <person name="Gribble S.M."/>
            <person name="Langford C.F."/>
            <person name="Pandian R.D."/>
            <person name="Porter K.M."/>
            <person name="Prigmore E."/>
        </authorList>
    </citation>
    <scope>NUCLEOTIDE SEQUENCE [LARGE SCALE GENOMIC DNA]</scope>
</reference>
<dbReference type="VEuPathDB" id="HostDB:ENSG00000143252"/>
<dbReference type="Proteomes" id="UP000005640">
    <property type="component" value="Chromosome 1"/>
</dbReference>
<reference evidence="1" key="4">
    <citation type="submission" date="2025-08" db="UniProtKB">
        <authorList>
            <consortium name="Ensembl"/>
        </authorList>
    </citation>
    <scope>IDENTIFICATION</scope>
</reference>
<dbReference type="HGNC" id="HGNC:10682">
    <property type="gene designation" value="SDHC"/>
</dbReference>
<protein>
    <submittedName>
        <fullName evidence="1">Succinate dehydrogenase complex subunit C</fullName>
    </submittedName>
</protein>
<organism evidence="1 2">
    <name type="scientific">Homo sapiens</name>
    <name type="common">Human</name>
    <dbReference type="NCBI Taxonomy" id="9606"/>
    <lineage>
        <taxon>Eukaryota</taxon>
        <taxon>Metazoa</taxon>
        <taxon>Chordata</taxon>
        <taxon>Craniata</taxon>
        <taxon>Vertebrata</taxon>
        <taxon>Euteleostomi</taxon>
        <taxon>Mammalia</taxon>
        <taxon>Eutheria</taxon>
        <taxon>Euarchontoglires</taxon>
        <taxon>Primates</taxon>
        <taxon>Haplorrhini</taxon>
        <taxon>Catarrhini</taxon>
        <taxon>Hominidae</taxon>
        <taxon>Homo</taxon>
    </lineage>
</organism>
<reference evidence="1 2" key="1">
    <citation type="journal article" date="2001" name="Nature">
        <title>Initial sequencing and analysis of the human genome.</title>
        <authorList>
            <consortium name="International Human Genome Sequencing Consortium"/>
            <person name="Lander E.S."/>
            <person name="Linton L.M."/>
            <person name="Birren B."/>
            <person name="Nusbaum C."/>
            <person name="Zody M.C."/>
            <person name="Baldwin J."/>
            <person name="Devon K."/>
            <person name="Dewar K."/>
            <person name="Doyle M."/>
            <person name="FitzHugh W."/>
            <person name="Funke R."/>
            <person name="Gage D."/>
            <person name="Harris K."/>
            <person name="Heaford A."/>
            <person name="Howland J."/>
            <person name="Kann L."/>
            <person name="Lehoczky J."/>
            <person name="LeVine R."/>
            <person name="McEwan P."/>
            <person name="McKernan K."/>
            <person name="Meldrim J."/>
            <person name="Mesirov J.P."/>
            <person name="Miranda C."/>
            <person name="Morris W."/>
            <person name="Naylor J."/>
            <person name="Raymond C."/>
            <person name="Rosetti M."/>
            <person name="Santos R."/>
            <person name="Sheridan A."/>
            <person name="Sougnez C."/>
            <person name="Stange-Thomann N."/>
            <person name="Stojanovic N."/>
            <person name="Subramanian A."/>
            <person name="Wyman D."/>
            <person name="Rogers J."/>
            <person name="Sulston J."/>
            <person name="Ainscough R."/>
            <person name="Beck S."/>
            <person name="Bentley D."/>
            <person name="Burton J."/>
            <person name="Clee C."/>
            <person name="Carter N."/>
            <person name="Coulson A."/>
            <person name="Deadman R."/>
            <person name="Deloukas P."/>
            <person name="Dunham A."/>
            <person name="Dunham I."/>
            <person name="Durbin R."/>
            <person name="French L."/>
            <person name="Grafham D."/>
            <person name="Gregory S."/>
            <person name="Hubbard T."/>
            <person name="Humphray S."/>
            <person name="Hunt A."/>
            <person name="Jones M."/>
            <person name="Lloyd C."/>
            <person name="McMurray A."/>
            <person name="Matthews L."/>
            <person name="Mercer S."/>
            <person name="Milne S."/>
            <person name="Mullikin J.C."/>
            <person name="Mungall A."/>
            <person name="Plumb R."/>
            <person name="Ross M."/>
            <person name="Shownkeen R."/>
            <person name="Sims S."/>
            <person name="Waterston R.H."/>
            <person name="Wilson R.K."/>
            <person name="Hillier L.W."/>
            <person name="McPherson J.D."/>
            <person name="Marra M.A."/>
            <person name="Mardis E.R."/>
            <person name="Fulton L.A."/>
            <person name="Chinwalla A.T."/>
            <person name="Pepin K.H."/>
            <person name="Gish W.R."/>
            <person name="Chissoe S.L."/>
            <person name="Wendl M.C."/>
            <person name="Delehaunty K.D."/>
            <person name="Miner T.L."/>
            <person name="Delehaunty A."/>
            <person name="Kramer J.B."/>
            <person name="Cook L.L."/>
            <person name="Fulton R.S."/>
            <person name="Johnson D.L."/>
            <person name="Minx P.J."/>
            <person name="Clifton S.W."/>
            <person name="Hawkins T."/>
            <person name="Branscomb E."/>
            <person name="Predki P."/>
            <person name="Richardson P."/>
            <person name="Wenning S."/>
            <person name="Slezak T."/>
            <person name="Doggett N."/>
            <person name="Cheng J.F."/>
            <person name="Olsen A."/>
            <person name="Lucas S."/>
            <person name="Elkin C."/>
            <person name="Uberbacher E."/>
            <person name="Frazier M."/>
            <person name="Gibbs R.A."/>
            <person name="Muzny D.M."/>
            <person name="Scherer S.E."/>
            <person name="Bouck J.B."/>
            <person name="Sodergren E.J."/>
            <person name="Worley K.C."/>
            <person name="Rives C.M."/>
            <person name="Gorrell J.H."/>
            <person name="Metzker M.L."/>
            <person name="Naylor S.L."/>
            <person name="Kucherlapati R.S."/>
            <person name="Nelson D.L."/>
            <person name="Weinstock G.M."/>
            <person name="Sakaki Y."/>
            <person name="Fujiyama A."/>
            <person name="Hattori M."/>
            <person name="Yada T."/>
            <person name="Toyoda A."/>
            <person name="Itoh T."/>
            <person name="Kawagoe C."/>
            <person name="Watanabe H."/>
            <person name="Totoki Y."/>
            <person name="Taylor T."/>
            <person name="Weissenbach J."/>
            <person name="Heilig R."/>
            <person name="Saurin W."/>
            <person name="Artiguenave F."/>
            <person name="Brottier P."/>
            <person name="Bruls T."/>
            <person name="Pelletier E."/>
            <person name="Robert C."/>
            <person name="Wincker P."/>
            <person name="Smith D.R."/>
            <person name="Doucette-Stamm L."/>
            <person name="Rubenfield M."/>
            <person name="Weinstock K."/>
            <person name="Lee H.M."/>
            <person name="Dubois J."/>
            <person name="Rosenthal A."/>
            <person name="Platzer M."/>
            <person name="Nyakatura G."/>
            <person name="Taudien S."/>
            <person name="Rump A."/>
            <person name="Yang H."/>
            <person name="Yu J."/>
            <person name="Wang J."/>
            <person name="Huang G."/>
            <person name="Gu J."/>
            <person name="Hood L."/>
            <person name="Rowen L."/>
            <person name="Madan A."/>
            <person name="Qin S."/>
            <person name="Davis R.W."/>
            <person name="Federspiel N.A."/>
            <person name="Abola A.P."/>
            <person name="Proctor M.J."/>
            <person name="Myers R.M."/>
            <person name="Schmutz J."/>
            <person name="Dickson M."/>
            <person name="Grimwood J."/>
            <person name="Cox D.R."/>
            <person name="Olson M.V."/>
            <person name="Kaul R."/>
            <person name="Raymond C."/>
            <person name="Shimizu N."/>
            <person name="Kawasaki K."/>
            <person name="Minoshima S."/>
            <person name="Evans G.A."/>
            <person name="Athanasiou M."/>
            <person name="Schultz R."/>
            <person name="Roe B.A."/>
            <person name="Chen F."/>
            <person name="Pan H."/>
            <person name="Ramser J."/>
            <person name="Lehrach H."/>
            <person name="Reinhardt R."/>
            <person name="McCombie W.R."/>
            <person name="de la Bastide M."/>
            <person name="Dedhia N."/>
            <person name="Blocker H."/>
            <person name="Hornischer K."/>
            <person name="Nordsiek G."/>
            <person name="Agarwala R."/>
            <person name="Aravind L."/>
            <person name="Bailey J.A."/>
            <person name="Bateman A."/>
            <person name="Batzoglou S."/>
            <person name="Birney E."/>
            <person name="Bork P."/>
            <person name="Brown D.G."/>
            <person name="Burge C.B."/>
            <person name="Cerutti L."/>
            <person name="Chen H.C."/>
            <person name="Church D."/>
            <person name="Clamp M."/>
            <person name="Copley R.R."/>
            <person name="Doerks T."/>
            <person name="Eddy S.R."/>
            <person name="Eichler E.E."/>
            <person name="Furey T.S."/>
            <person name="Galagan J."/>
            <person name="Gilbert J.G."/>
            <person name="Harmon C."/>
            <person name="Hayashizaki Y."/>
            <person name="Haussler D."/>
            <person name="Hermjakob H."/>
            <person name="Hokamp K."/>
            <person name="Jang W."/>
            <person name="Johnson L.S."/>
            <person name="Jones T.A."/>
            <person name="Kasif S."/>
            <person name="Kaspryzk A."/>
            <person name="Kennedy S."/>
            <person name="Kent W.J."/>
            <person name="Kitts P."/>
            <person name="Koonin E.V."/>
            <person name="Korf I."/>
            <person name="Kulp D."/>
            <person name="Lancet D."/>
            <person name="Lowe T.M."/>
            <person name="McLysaght A."/>
            <person name="Mikkelsen T."/>
            <person name="Moran J.V."/>
            <person name="Mulder N."/>
            <person name="Pollara V.J."/>
            <person name="Ponting C.P."/>
            <person name="Schuler G."/>
            <person name="Schultz J."/>
            <person name="Slater G."/>
            <person name="Smit A.F."/>
            <person name="Stupka E."/>
            <person name="Szustakowski J."/>
            <person name="Thierry-Mieg D."/>
            <person name="Thierry-Mieg J."/>
            <person name="Wagner L."/>
            <person name="Wallis J."/>
            <person name="Wheeler R."/>
            <person name="Williams A."/>
            <person name="Wolf Y.I."/>
            <person name="Wolfe K.H."/>
            <person name="Yang S.P."/>
            <person name="Yeh R.F."/>
            <person name="Collins F."/>
            <person name="Guyer M.S."/>
            <person name="Peterson J."/>
            <person name="Felsenfeld A."/>
            <person name="Wetterstrand K.A."/>
            <person name="Patrinos A."/>
            <person name="Morgan M.J."/>
            <person name="de Jong P."/>
            <person name="Catanese J.J."/>
            <person name="Osoegawa K."/>
            <person name="Shizuya H."/>
            <person name="Choi S."/>
            <person name="Chen Y.J."/>
        </authorList>
    </citation>
    <scope>NUCLEOTIDE SEQUENCE [LARGE SCALE GENOMIC DNA]</scope>
</reference>
<dbReference type="GeneTree" id="ENSGT00390000000566"/>
<sequence length="38" mass="4317">MAALLLRHVGRHCLRAHFSPQLCIRKVSFCRPGWSVVA</sequence>
<dbReference type="EMBL" id="AL592295">
    <property type="status" value="NOT_ANNOTATED_CDS"/>
    <property type="molecule type" value="Genomic_DNA"/>
</dbReference>
<gene>
    <name evidence="1" type="primary">SDHC</name>
</gene>
<dbReference type="HOGENOM" id="CLU_3401173_0_0_1"/>
<dbReference type="OpenTargets" id="ENSG00000143252"/>
<proteinExistence type="predicted"/>
<keyword evidence="2" id="KW-1185">Reference proteome</keyword>
<dbReference type="ExpressionAtlas" id="A0A087WZU7">
    <property type="expression patterns" value="baseline and differential"/>
</dbReference>
<accession>A0A087WZU7</accession>
<evidence type="ECO:0000313" key="2">
    <source>
        <dbReference type="Proteomes" id="UP000005640"/>
    </source>
</evidence>
<evidence type="ECO:0000313" key="1">
    <source>
        <dbReference type="Ensembl" id="ENSP00000482902.2"/>
    </source>
</evidence>